<dbReference type="Pfam" id="PF00293">
    <property type="entry name" value="NUDIX"/>
    <property type="match status" value="1"/>
</dbReference>
<dbReference type="Gene3D" id="3.90.79.10">
    <property type="entry name" value="Nucleoside Triphosphate Pyrophosphohydrolase"/>
    <property type="match status" value="1"/>
</dbReference>
<dbReference type="SUPFAM" id="SSF55811">
    <property type="entry name" value="Nudix"/>
    <property type="match status" value="1"/>
</dbReference>
<evidence type="ECO:0000256" key="5">
    <source>
        <dbReference type="ARBA" id="ARBA00032644"/>
    </source>
</evidence>
<name>A0A0G0EAM7_9BACT</name>
<dbReference type="EMBL" id="LBRM01000007">
    <property type="protein sequence ID" value="KKP98151.1"/>
    <property type="molecule type" value="Genomic_DNA"/>
</dbReference>
<reference evidence="7 8" key="1">
    <citation type="journal article" date="2015" name="Nature">
        <title>rRNA introns, odd ribosomes, and small enigmatic genomes across a large radiation of phyla.</title>
        <authorList>
            <person name="Brown C.T."/>
            <person name="Hug L.A."/>
            <person name="Thomas B.C."/>
            <person name="Sharon I."/>
            <person name="Castelle C.J."/>
            <person name="Singh A."/>
            <person name="Wilkins M.J."/>
            <person name="Williams K.H."/>
            <person name="Banfield J.F."/>
        </authorList>
    </citation>
    <scope>NUCLEOTIDE SEQUENCE [LARGE SCALE GENOMIC DNA]</scope>
</reference>
<evidence type="ECO:0000256" key="3">
    <source>
        <dbReference type="ARBA" id="ARBA00022741"/>
    </source>
</evidence>
<dbReference type="PROSITE" id="PS51462">
    <property type="entry name" value="NUDIX"/>
    <property type="match status" value="1"/>
</dbReference>
<evidence type="ECO:0000256" key="1">
    <source>
        <dbReference type="ARBA" id="ARBA00005582"/>
    </source>
</evidence>
<comment type="similarity">
    <text evidence="1">Belongs to the Nudix hydrolase family.</text>
</comment>
<dbReference type="InterPro" id="IPR015797">
    <property type="entry name" value="NUDIX_hydrolase-like_dom_sf"/>
</dbReference>
<keyword evidence="4 7" id="KW-0378">Hydrolase</keyword>
<proteinExistence type="inferred from homology"/>
<dbReference type="InterPro" id="IPR003565">
    <property type="entry name" value="Tetra_PHTase"/>
</dbReference>
<comment type="caution">
    <text evidence="7">The sequence shown here is derived from an EMBL/GenBank/DDBJ whole genome shotgun (WGS) entry which is preliminary data.</text>
</comment>
<dbReference type="GO" id="GO:0006167">
    <property type="term" value="P:AMP biosynthetic process"/>
    <property type="evidence" value="ECO:0007669"/>
    <property type="project" value="TreeGrafter"/>
</dbReference>
<dbReference type="GO" id="GO:0006754">
    <property type="term" value="P:ATP biosynthetic process"/>
    <property type="evidence" value="ECO:0007669"/>
    <property type="project" value="TreeGrafter"/>
</dbReference>
<organism evidence="7 8">
    <name type="scientific">Candidatus Nomurabacteria bacterium GW2011_GWA1_36_15</name>
    <dbReference type="NCBI Taxonomy" id="1618728"/>
    <lineage>
        <taxon>Bacteria</taxon>
        <taxon>Candidatus Nomuraibacteriota</taxon>
    </lineage>
</organism>
<dbReference type="InterPro" id="IPR020084">
    <property type="entry name" value="NUDIX_hydrolase_CS"/>
</dbReference>
<protein>
    <recommendedName>
        <fullName evidence="2">Bis(5'-nucleosyl)-tetraphosphatase [asymmetrical]</fullName>
    </recommendedName>
    <alternativeName>
        <fullName evidence="5">Diadenosine 5',5'''-P1,P4-tetraphosphate asymmetrical hydrolase</fullName>
    </alternativeName>
</protein>
<feature type="domain" description="Nudix hydrolase" evidence="6">
    <location>
        <begin position="4"/>
        <end position="139"/>
    </location>
</feature>
<evidence type="ECO:0000313" key="7">
    <source>
        <dbReference type="EMBL" id="KKP98151.1"/>
    </source>
</evidence>
<dbReference type="GO" id="GO:0004081">
    <property type="term" value="F:bis(5'-nucleosyl)-tetraphosphatase (asymmetrical) activity"/>
    <property type="evidence" value="ECO:0007669"/>
    <property type="project" value="TreeGrafter"/>
</dbReference>
<gene>
    <name evidence="7" type="ORF">US05_C0007G0016</name>
</gene>
<keyword evidence="3" id="KW-0547">Nucleotide-binding</keyword>
<dbReference type="InterPro" id="IPR051325">
    <property type="entry name" value="Nudix_hydrolase_domain"/>
</dbReference>
<dbReference type="GO" id="GO:0000166">
    <property type="term" value="F:nucleotide binding"/>
    <property type="evidence" value="ECO:0007669"/>
    <property type="project" value="UniProtKB-KW"/>
</dbReference>
<sequence>MEIKEEKSFGIIPVFRDKKDNFTFCLIQHAGEHWGFPKGHQDIDELEQETAIRELKEETDISIVDLSNDQSFSEKYFFEKNNIKYNKSVKYFLGFVSSIDTRTPDNFKNEISELKWVTYEEAKQLITFPEAKEILDQAFKYLKTIIGTIK</sequence>
<evidence type="ECO:0000256" key="2">
    <source>
        <dbReference type="ARBA" id="ARBA00018911"/>
    </source>
</evidence>
<dbReference type="AlphaFoldDB" id="A0A0G0EAM7"/>
<evidence type="ECO:0000256" key="4">
    <source>
        <dbReference type="ARBA" id="ARBA00022801"/>
    </source>
</evidence>
<dbReference type="Proteomes" id="UP000034606">
    <property type="component" value="Unassembled WGS sequence"/>
</dbReference>
<evidence type="ECO:0000259" key="6">
    <source>
        <dbReference type="PROSITE" id="PS51462"/>
    </source>
</evidence>
<dbReference type="CDD" id="cd03428">
    <property type="entry name" value="NUDIX_Ap4A_Nudt2"/>
    <property type="match status" value="1"/>
</dbReference>
<dbReference type="InterPro" id="IPR000086">
    <property type="entry name" value="NUDIX_hydrolase_dom"/>
</dbReference>
<dbReference type="PROSITE" id="PS00893">
    <property type="entry name" value="NUDIX_BOX"/>
    <property type="match status" value="1"/>
</dbReference>
<accession>A0A0G0EAM7</accession>
<dbReference type="PANTHER" id="PTHR21340:SF0">
    <property type="entry name" value="BIS(5'-NUCLEOSYL)-TETRAPHOSPHATASE [ASYMMETRICAL]"/>
    <property type="match status" value="1"/>
</dbReference>
<evidence type="ECO:0000313" key="8">
    <source>
        <dbReference type="Proteomes" id="UP000034606"/>
    </source>
</evidence>
<dbReference type="PANTHER" id="PTHR21340">
    <property type="entry name" value="DIADENOSINE 5,5-P1,P4-TETRAPHOSPHATE PYROPHOSPHOHYDROLASE MUTT"/>
    <property type="match status" value="1"/>
</dbReference>